<dbReference type="InterPro" id="IPR050147">
    <property type="entry name" value="Ser/Thr_Dehydratase"/>
</dbReference>
<dbReference type="PROSITE" id="PS00165">
    <property type="entry name" value="DEHYDRATASE_SER_THR"/>
    <property type="match status" value="1"/>
</dbReference>
<dbReference type="HAMAP" id="MF_01030">
    <property type="entry name" value="D_Ser_dehydrat"/>
    <property type="match status" value="1"/>
</dbReference>
<evidence type="ECO:0000313" key="6">
    <source>
        <dbReference type="EMBL" id="AKG73272.1"/>
    </source>
</evidence>
<dbReference type="GO" id="GO:0036088">
    <property type="term" value="P:D-serine catabolic process"/>
    <property type="evidence" value="ECO:0007669"/>
    <property type="project" value="TreeGrafter"/>
</dbReference>
<name>A0A0F7HIW7_9STAP</name>
<dbReference type="Proteomes" id="UP000034029">
    <property type="component" value="Chromosome"/>
</dbReference>
<dbReference type="InterPro" id="IPR036052">
    <property type="entry name" value="TrpB-like_PALP_sf"/>
</dbReference>
<accession>A0A0F7HIW7</accession>
<dbReference type="GO" id="GO:0016836">
    <property type="term" value="F:hydro-lyase activity"/>
    <property type="evidence" value="ECO:0007669"/>
    <property type="project" value="UniProtKB-UniRule"/>
</dbReference>
<dbReference type="Pfam" id="PF00291">
    <property type="entry name" value="PALP"/>
    <property type="match status" value="1"/>
</dbReference>
<dbReference type="Gene3D" id="3.40.50.1100">
    <property type="match status" value="2"/>
</dbReference>
<evidence type="ECO:0000256" key="4">
    <source>
        <dbReference type="HAMAP-Rule" id="MF_01030"/>
    </source>
</evidence>
<keyword evidence="2 4" id="KW-0663">Pyridoxal phosphate</keyword>
<dbReference type="RefSeq" id="WP_046789463.1">
    <property type="nucleotide sequence ID" value="NZ_CP011366.1"/>
</dbReference>
<dbReference type="OrthoDB" id="9780546at2"/>
<dbReference type="NCBIfam" id="TIGR02035">
    <property type="entry name" value="D_Ser_am_lyase"/>
    <property type="match status" value="1"/>
</dbReference>
<evidence type="ECO:0000313" key="9">
    <source>
        <dbReference type="Proteomes" id="UP000183090"/>
    </source>
</evidence>
<dbReference type="PANTHER" id="PTHR48078:SF9">
    <property type="entry name" value="D-SERINE DEHYDRATASE"/>
    <property type="match status" value="1"/>
</dbReference>
<keyword evidence="8" id="KW-1185">Reference proteome</keyword>
<organism evidence="7 9">
    <name type="scientific">Salinicoccus halodurans</name>
    <dbReference type="NCBI Taxonomy" id="407035"/>
    <lineage>
        <taxon>Bacteria</taxon>
        <taxon>Bacillati</taxon>
        <taxon>Bacillota</taxon>
        <taxon>Bacilli</taxon>
        <taxon>Bacillales</taxon>
        <taxon>Staphylococcaceae</taxon>
        <taxon>Salinicoccus</taxon>
    </lineage>
</organism>
<dbReference type="AlphaFoldDB" id="A0A0F7HIW7"/>
<dbReference type="NCBIfam" id="NF002823">
    <property type="entry name" value="PRK02991.1"/>
    <property type="match status" value="1"/>
</dbReference>
<dbReference type="KEGG" id="shv:AAT16_02995"/>
<gene>
    <name evidence="4" type="primary">dsdA</name>
    <name evidence="6" type="ORF">AAT16_02995</name>
    <name evidence="7" type="ORF">SAMN05216235_1924</name>
</gene>
<dbReference type="EMBL" id="CP011366">
    <property type="protein sequence ID" value="AKG73272.1"/>
    <property type="molecule type" value="Genomic_DNA"/>
</dbReference>
<dbReference type="GO" id="GO:0009097">
    <property type="term" value="P:isoleucine biosynthetic process"/>
    <property type="evidence" value="ECO:0007669"/>
    <property type="project" value="TreeGrafter"/>
</dbReference>
<sequence>MIEGKTFEQWKMEFPLLELMVGYEPVVWTNDKVHSAEAALAGLSLGEADVLEAEARLKRFAPYIAHVFPETEDNAGIIESPLTGAPDMKNALGKMYRAPIDGELFVKEDNKLAVSGSIKARGGIYEVLKRAEDLAFEAGMLNEMDDYKKLADKEFKEYFSQYSIVCGSTGNLGLSIGIMSAELGFNVTIHMSDDARAWKKEMLRAKGVNVVEHSDDYSKAVEQGRIESGNDPKSHFVDDENSQTLFFGYAVAAVRLKAQLKDHNITVDEDHPLNVYLPCGVGGGPGGIAFGLKIIFSDHVHCFFAEPTHSPCMLLGMMTGYHEQLSAADFGLDNKTAADGLAVGRPSGFVGRLLQELMAGVYTVSDEDLFRMLAMIYVTEGIKLEPSALAGFMGPAVVRNDNENTTHIAWSTGGDMVPDAVWQDYYETGKNLL</sequence>
<dbReference type="InterPro" id="IPR000634">
    <property type="entry name" value="Ser/Thr_deHydtase_PyrdxlP-BS"/>
</dbReference>
<feature type="modified residue" description="N6-(pyridoxal phosphate)lysine" evidence="4">
    <location>
        <position position="119"/>
    </location>
</feature>
<evidence type="ECO:0000256" key="3">
    <source>
        <dbReference type="ARBA" id="ARBA00023239"/>
    </source>
</evidence>
<dbReference type="PANTHER" id="PTHR48078">
    <property type="entry name" value="THREONINE DEHYDRATASE, MITOCHONDRIAL-RELATED"/>
    <property type="match status" value="1"/>
</dbReference>
<dbReference type="InterPro" id="IPR001926">
    <property type="entry name" value="TrpB-like_PALP"/>
</dbReference>
<comment type="similarity">
    <text evidence="4">Belongs to the serine/threonine dehydratase family. DsdA subfamily.</text>
</comment>
<dbReference type="EC" id="4.3.1.18" evidence="4"/>
<dbReference type="EMBL" id="FOTB01000004">
    <property type="protein sequence ID" value="SFK83036.1"/>
    <property type="molecule type" value="Genomic_DNA"/>
</dbReference>
<evidence type="ECO:0000256" key="1">
    <source>
        <dbReference type="ARBA" id="ARBA00001933"/>
    </source>
</evidence>
<feature type="domain" description="Tryptophan synthase beta chain-like PALP" evidence="5">
    <location>
        <begin position="101"/>
        <end position="395"/>
    </location>
</feature>
<evidence type="ECO:0000313" key="8">
    <source>
        <dbReference type="Proteomes" id="UP000034029"/>
    </source>
</evidence>
<evidence type="ECO:0000313" key="7">
    <source>
        <dbReference type="EMBL" id="SFK83036.1"/>
    </source>
</evidence>
<reference evidence="8" key="2">
    <citation type="submission" date="2015-04" db="EMBL/GenBank/DDBJ databases">
        <title>Complete genome sequence of Salinicoccus halodurans strain H3B36, isolated from the Qaidam basin of China.</title>
        <authorList>
            <person name="Ma Y."/>
            <person name="Jiang K."/>
            <person name="Xue Y."/>
        </authorList>
    </citation>
    <scope>NUCLEOTIDE SEQUENCE [LARGE SCALE GENOMIC DNA]</scope>
    <source>
        <strain evidence="8">H3B36</strain>
    </source>
</reference>
<dbReference type="InterPro" id="IPR011780">
    <property type="entry name" value="D_Ser_am_lyase"/>
</dbReference>
<dbReference type="GO" id="GO:0008721">
    <property type="term" value="F:D-serine ammonia-lyase activity"/>
    <property type="evidence" value="ECO:0007669"/>
    <property type="project" value="UniProtKB-EC"/>
</dbReference>
<dbReference type="GO" id="GO:0030170">
    <property type="term" value="F:pyridoxal phosphate binding"/>
    <property type="evidence" value="ECO:0007669"/>
    <property type="project" value="InterPro"/>
</dbReference>
<evidence type="ECO:0000259" key="5">
    <source>
        <dbReference type="Pfam" id="PF00291"/>
    </source>
</evidence>
<proteinExistence type="inferred from homology"/>
<dbReference type="SUPFAM" id="SSF53686">
    <property type="entry name" value="Tryptophan synthase beta subunit-like PLP-dependent enzymes"/>
    <property type="match status" value="1"/>
</dbReference>
<dbReference type="Proteomes" id="UP000183090">
    <property type="component" value="Unassembled WGS sequence"/>
</dbReference>
<comment type="catalytic activity">
    <reaction evidence="4">
        <text>D-serine = pyruvate + NH4(+)</text>
        <dbReference type="Rhea" id="RHEA:13977"/>
        <dbReference type="ChEBI" id="CHEBI:15361"/>
        <dbReference type="ChEBI" id="CHEBI:28938"/>
        <dbReference type="ChEBI" id="CHEBI:35247"/>
        <dbReference type="EC" id="4.3.1.18"/>
    </reaction>
</comment>
<protein>
    <recommendedName>
        <fullName evidence="4">Probable D-serine dehydratase</fullName>
        <ecNumber evidence="4">4.3.1.18</ecNumber>
    </recommendedName>
    <alternativeName>
        <fullName evidence="4">D-serine deaminase</fullName>
        <shortName evidence="4">DSD</shortName>
    </alternativeName>
</protein>
<evidence type="ECO:0000256" key="2">
    <source>
        <dbReference type="ARBA" id="ARBA00022898"/>
    </source>
</evidence>
<reference evidence="6 8" key="1">
    <citation type="journal article" date="2015" name="Int. J. Syst. Evol. Microbiol.">
        <title>Complete genome sequence of Salinicoccus halodurans H3B36, isolated from the Qaidam Basin in China.</title>
        <authorList>
            <person name="Jiang K."/>
            <person name="Xue Y."/>
            <person name="Ma Y."/>
        </authorList>
    </citation>
    <scope>NUCLEOTIDE SEQUENCE [LARGE SCALE GENOMIC DNA]</scope>
    <source>
        <strain evidence="6 8">H3B36</strain>
    </source>
</reference>
<keyword evidence="3 4" id="KW-0456">Lyase</keyword>
<comment type="cofactor">
    <cofactor evidence="1 4">
        <name>pyridoxal 5'-phosphate</name>
        <dbReference type="ChEBI" id="CHEBI:597326"/>
    </cofactor>
</comment>
<reference evidence="7 9" key="3">
    <citation type="submission" date="2016-10" db="EMBL/GenBank/DDBJ databases">
        <authorList>
            <person name="Varghese N."/>
            <person name="Submissions S."/>
        </authorList>
    </citation>
    <scope>NUCLEOTIDE SEQUENCE [LARGE SCALE GENOMIC DNA]</scope>
    <source>
        <strain evidence="7 9">CGMCC 1.6501</strain>
    </source>
</reference>